<keyword evidence="3" id="KW-1185">Reference proteome</keyword>
<feature type="region of interest" description="Disordered" evidence="1">
    <location>
        <begin position="1"/>
        <end position="71"/>
    </location>
</feature>
<name>A0AB34GQK5_ESCRO</name>
<evidence type="ECO:0000313" key="3">
    <source>
        <dbReference type="Proteomes" id="UP001159641"/>
    </source>
</evidence>
<reference evidence="2 3" key="1">
    <citation type="submission" date="2022-11" db="EMBL/GenBank/DDBJ databases">
        <title>Whole genome sequence of Eschrichtius robustus ER-17-0199.</title>
        <authorList>
            <person name="Bruniche-Olsen A."/>
            <person name="Black A.N."/>
            <person name="Fields C.J."/>
            <person name="Walden K."/>
            <person name="Dewoody J.A."/>
        </authorList>
    </citation>
    <scope>NUCLEOTIDE SEQUENCE [LARGE SCALE GENOMIC DNA]</scope>
    <source>
        <strain evidence="2">ER-17-0199</strain>
        <tissue evidence="2">Blubber</tissue>
    </source>
</reference>
<proteinExistence type="predicted"/>
<sequence>MLGPREGGPEWSSEGDAAVRRHGNRTAGLGPGPTITRNSRSVLPHYSRDQGRSQPEATKVKPQIPRYHGRNLRNCTGRYRHAARQRVLNVMVPRRRRRNTTLSRKWSLDRAVKVVASCPRDQLSGGRS</sequence>
<evidence type="ECO:0000313" key="2">
    <source>
        <dbReference type="EMBL" id="KAJ8781508.1"/>
    </source>
</evidence>
<comment type="caution">
    <text evidence="2">The sequence shown here is derived from an EMBL/GenBank/DDBJ whole genome shotgun (WGS) entry which is preliminary data.</text>
</comment>
<protein>
    <submittedName>
        <fullName evidence="2">Uncharacterized protein</fullName>
    </submittedName>
</protein>
<gene>
    <name evidence="2" type="ORF">J1605_011007</name>
</gene>
<evidence type="ECO:0000256" key="1">
    <source>
        <dbReference type="SAM" id="MobiDB-lite"/>
    </source>
</evidence>
<organism evidence="2 3">
    <name type="scientific">Eschrichtius robustus</name>
    <name type="common">California gray whale</name>
    <name type="synonym">Eschrichtius gibbosus</name>
    <dbReference type="NCBI Taxonomy" id="9764"/>
    <lineage>
        <taxon>Eukaryota</taxon>
        <taxon>Metazoa</taxon>
        <taxon>Chordata</taxon>
        <taxon>Craniata</taxon>
        <taxon>Vertebrata</taxon>
        <taxon>Euteleostomi</taxon>
        <taxon>Mammalia</taxon>
        <taxon>Eutheria</taxon>
        <taxon>Laurasiatheria</taxon>
        <taxon>Artiodactyla</taxon>
        <taxon>Whippomorpha</taxon>
        <taxon>Cetacea</taxon>
        <taxon>Mysticeti</taxon>
        <taxon>Eschrichtiidae</taxon>
        <taxon>Eschrichtius</taxon>
    </lineage>
</organism>
<accession>A0AB34GQK5</accession>
<dbReference type="EMBL" id="JAIQCJ010002144">
    <property type="protein sequence ID" value="KAJ8781508.1"/>
    <property type="molecule type" value="Genomic_DNA"/>
</dbReference>
<dbReference type="Proteomes" id="UP001159641">
    <property type="component" value="Unassembled WGS sequence"/>
</dbReference>
<dbReference type="AlphaFoldDB" id="A0AB34GQK5"/>